<dbReference type="Pfam" id="PF10983">
    <property type="entry name" value="DUF2793"/>
    <property type="match status" value="1"/>
</dbReference>
<proteinExistence type="predicted"/>
<organism evidence="1 2">
    <name type="scientific">Jannaschia seosinensis</name>
    <dbReference type="NCBI Taxonomy" id="313367"/>
    <lineage>
        <taxon>Bacteria</taxon>
        <taxon>Pseudomonadati</taxon>
        <taxon>Pseudomonadota</taxon>
        <taxon>Alphaproteobacteria</taxon>
        <taxon>Rhodobacterales</taxon>
        <taxon>Roseobacteraceae</taxon>
        <taxon>Jannaschia</taxon>
    </lineage>
</organism>
<dbReference type="InterPro" id="IPR021251">
    <property type="entry name" value="DUF2793"/>
</dbReference>
<protein>
    <recommendedName>
        <fullName evidence="3">DUF2793 domain-containing protein</fullName>
    </recommendedName>
</protein>
<dbReference type="EMBL" id="CYPR01000224">
    <property type="protein sequence ID" value="CUH40596.1"/>
    <property type="molecule type" value="Genomic_DNA"/>
</dbReference>
<keyword evidence="2" id="KW-1185">Reference proteome</keyword>
<dbReference type="Proteomes" id="UP000049455">
    <property type="component" value="Unassembled WGS sequence"/>
</dbReference>
<evidence type="ECO:0000313" key="1">
    <source>
        <dbReference type="EMBL" id="CUH40596.1"/>
    </source>
</evidence>
<dbReference type="RefSeq" id="WP_055664612.1">
    <property type="nucleotide sequence ID" value="NZ_CYPR01000224.1"/>
</dbReference>
<dbReference type="OrthoDB" id="564699at2"/>
<sequence>MSENTSILELPLIQANQAQKHVTHNEAIRRLDALVQPVAVDLDRTEPPVDPASGDRHLVAAGATGEWAGQDNMIAVREDAAWIFIRPERGWRTHVIAAGADAVFDGAGWQVDVLERVDRLGIATGADDTNRLAVAGDATLLTHAGAGHQVKINKATAGDTGSLLFQTGWSGRAEMGCAGSDAFSIKVSQDGGLWRAALVVDPATGAVSFPSGLRSVRQRTFGSRFPCQVDGQWTTCPDPDGTGTDSAGGNAGTGTEPEVDWRWMGVALRAGETVTGLHALLRTAAEVSRIDLRIVFQCGPETGVWYSDAVTERTVLAASDAVAVGAAWTAYAPAITSFVAPRDGFLIPFLRPSVAPATASYIQAAMTLDVLA</sequence>
<accession>A0A0M7BGX4</accession>
<dbReference type="STRING" id="313367.JSE7799_03331"/>
<evidence type="ECO:0000313" key="2">
    <source>
        <dbReference type="Proteomes" id="UP000049455"/>
    </source>
</evidence>
<gene>
    <name evidence="1" type="ORF">JSE7799_03331</name>
</gene>
<name>A0A0M7BGX4_9RHOB</name>
<reference evidence="1 2" key="1">
    <citation type="submission" date="2015-09" db="EMBL/GenBank/DDBJ databases">
        <authorList>
            <person name="Jackson K.R."/>
            <person name="Lunt B.L."/>
            <person name="Fisher J.N.B."/>
            <person name="Gardner A.V."/>
            <person name="Bailey M.E."/>
            <person name="Deus L.M."/>
            <person name="Earl A.S."/>
            <person name="Gibby P.D."/>
            <person name="Hartmann K.A."/>
            <person name="Liu J.E."/>
            <person name="Manci A.M."/>
            <person name="Nielsen D.A."/>
            <person name="Solomon M.B."/>
            <person name="Breakwell D.P."/>
            <person name="Burnett S.H."/>
            <person name="Grose J.H."/>
        </authorList>
    </citation>
    <scope>NUCLEOTIDE SEQUENCE [LARGE SCALE GENOMIC DNA]</scope>
    <source>
        <strain evidence="1 2">CECT 7799</strain>
    </source>
</reference>
<evidence type="ECO:0008006" key="3">
    <source>
        <dbReference type="Google" id="ProtNLM"/>
    </source>
</evidence>
<dbReference type="AlphaFoldDB" id="A0A0M7BGX4"/>